<dbReference type="EMBL" id="WNTK01053040">
    <property type="protein sequence ID" value="KAG9460615.1"/>
    <property type="molecule type" value="Genomic_DNA"/>
</dbReference>
<gene>
    <name evidence="2" type="ORF">GDO78_020668</name>
</gene>
<dbReference type="PANTHER" id="PTHR12634">
    <property type="entry name" value="SIT4 YEAST -ASSOCIATING PROTEIN-RELATED"/>
    <property type="match status" value="1"/>
</dbReference>
<dbReference type="OrthoDB" id="295029at2759"/>
<evidence type="ECO:0000313" key="3">
    <source>
        <dbReference type="Proteomes" id="UP000770717"/>
    </source>
</evidence>
<dbReference type="AlphaFoldDB" id="A0A8J6E2W8"/>
<reference evidence="2" key="1">
    <citation type="thesis" date="2020" institute="ProQuest LLC" country="789 East Eisenhower Parkway, Ann Arbor, MI, USA">
        <title>Comparative Genomics and Chromosome Evolution.</title>
        <authorList>
            <person name="Mudd A.B."/>
        </authorList>
    </citation>
    <scope>NUCLEOTIDE SEQUENCE</scope>
    <source>
        <strain evidence="2">HN-11 Male</strain>
        <tissue evidence="2">Kidney and liver</tissue>
    </source>
</reference>
<dbReference type="GO" id="GO:0005634">
    <property type="term" value="C:nucleus"/>
    <property type="evidence" value="ECO:0007669"/>
    <property type="project" value="TreeGrafter"/>
</dbReference>
<comment type="caution">
    <text evidence="2">The sequence shown here is derived from an EMBL/GenBank/DDBJ whole genome shotgun (WGS) entry which is preliminary data.</text>
</comment>
<evidence type="ECO:0000313" key="2">
    <source>
        <dbReference type="EMBL" id="KAG9460615.1"/>
    </source>
</evidence>
<keyword evidence="3" id="KW-1185">Reference proteome</keyword>
<organism evidence="2 3">
    <name type="scientific">Eleutherodactylus coqui</name>
    <name type="common">Puerto Rican coqui</name>
    <dbReference type="NCBI Taxonomy" id="57060"/>
    <lineage>
        <taxon>Eukaryota</taxon>
        <taxon>Metazoa</taxon>
        <taxon>Chordata</taxon>
        <taxon>Craniata</taxon>
        <taxon>Vertebrata</taxon>
        <taxon>Euteleostomi</taxon>
        <taxon>Amphibia</taxon>
        <taxon>Batrachia</taxon>
        <taxon>Anura</taxon>
        <taxon>Neobatrachia</taxon>
        <taxon>Hyloidea</taxon>
        <taxon>Eleutherodactylidae</taxon>
        <taxon>Eleutherodactylinae</taxon>
        <taxon>Eleutherodactylus</taxon>
        <taxon>Eleutherodactylus</taxon>
    </lineage>
</organism>
<proteinExistence type="inferred from homology"/>
<sequence>SEGGRRKGFMGHLTKIANALVQSSEKGPNTALIIQLVKELSDEQQEQWESFISGSLTETNKKNTVDLV</sequence>
<dbReference type="GO" id="GO:0019903">
    <property type="term" value="F:protein phosphatase binding"/>
    <property type="evidence" value="ECO:0007669"/>
    <property type="project" value="InterPro"/>
</dbReference>
<dbReference type="Proteomes" id="UP000770717">
    <property type="component" value="Unassembled WGS sequence"/>
</dbReference>
<name>A0A8J6E2W8_ELECQ</name>
<dbReference type="PANTHER" id="PTHR12634:SF13">
    <property type="entry name" value="SERINE_THREONINE-PROTEIN PHOSPHATASE 6 REGULATORY SUBUNIT 1"/>
    <property type="match status" value="1"/>
</dbReference>
<dbReference type="Pfam" id="PF04499">
    <property type="entry name" value="SAPS"/>
    <property type="match status" value="1"/>
</dbReference>
<evidence type="ECO:0000256" key="1">
    <source>
        <dbReference type="ARBA" id="ARBA00006180"/>
    </source>
</evidence>
<dbReference type="GO" id="GO:0019888">
    <property type="term" value="F:protein phosphatase regulator activity"/>
    <property type="evidence" value="ECO:0007669"/>
    <property type="project" value="TreeGrafter"/>
</dbReference>
<protein>
    <submittedName>
        <fullName evidence="2">Uncharacterized protein</fullName>
    </submittedName>
</protein>
<feature type="non-terminal residue" evidence="2">
    <location>
        <position position="68"/>
    </location>
</feature>
<feature type="non-terminal residue" evidence="2">
    <location>
        <position position="1"/>
    </location>
</feature>
<accession>A0A8J6E2W8</accession>
<dbReference type="GO" id="GO:0005829">
    <property type="term" value="C:cytosol"/>
    <property type="evidence" value="ECO:0007669"/>
    <property type="project" value="TreeGrafter"/>
</dbReference>
<comment type="similarity">
    <text evidence="1">Belongs to the SAPS family.</text>
</comment>
<dbReference type="InterPro" id="IPR007587">
    <property type="entry name" value="SAPS"/>
</dbReference>